<dbReference type="InterPro" id="IPR012337">
    <property type="entry name" value="RNaseH-like_sf"/>
</dbReference>
<dbReference type="SUPFAM" id="SSF53098">
    <property type="entry name" value="Ribonuclease H-like"/>
    <property type="match status" value="1"/>
</dbReference>
<feature type="domain" description="RNase H type-1" evidence="1">
    <location>
        <begin position="21"/>
        <end position="139"/>
    </location>
</feature>
<dbReference type="InterPro" id="IPR036397">
    <property type="entry name" value="RNaseH_sf"/>
</dbReference>
<organism evidence="2 3">
    <name type="scientific">Gossypium aridum</name>
    <name type="common">American cotton</name>
    <name type="synonym">Erioxylum aridum</name>
    <dbReference type="NCBI Taxonomy" id="34290"/>
    <lineage>
        <taxon>Eukaryota</taxon>
        <taxon>Viridiplantae</taxon>
        <taxon>Streptophyta</taxon>
        <taxon>Embryophyta</taxon>
        <taxon>Tracheophyta</taxon>
        <taxon>Spermatophyta</taxon>
        <taxon>Magnoliopsida</taxon>
        <taxon>eudicotyledons</taxon>
        <taxon>Gunneridae</taxon>
        <taxon>Pentapetalae</taxon>
        <taxon>rosids</taxon>
        <taxon>malvids</taxon>
        <taxon>Malvales</taxon>
        <taxon>Malvaceae</taxon>
        <taxon>Malvoideae</taxon>
        <taxon>Gossypium</taxon>
    </lineage>
</organism>
<dbReference type="PANTHER" id="PTHR47723">
    <property type="entry name" value="OS05G0353850 PROTEIN"/>
    <property type="match status" value="1"/>
</dbReference>
<dbReference type="GO" id="GO:0004523">
    <property type="term" value="F:RNA-DNA hybrid ribonuclease activity"/>
    <property type="evidence" value="ECO:0007669"/>
    <property type="project" value="InterPro"/>
</dbReference>
<dbReference type="InterPro" id="IPR053151">
    <property type="entry name" value="RNase_H-like"/>
</dbReference>
<dbReference type="Pfam" id="PF13456">
    <property type="entry name" value="RVT_3"/>
    <property type="match status" value="1"/>
</dbReference>
<dbReference type="Proteomes" id="UP000593577">
    <property type="component" value="Unassembled WGS sequence"/>
</dbReference>
<reference evidence="2 3" key="1">
    <citation type="journal article" date="2019" name="Genome Biol. Evol.">
        <title>Insights into the evolution of the New World diploid cottons (Gossypium, subgenus Houzingenia) based on genome sequencing.</title>
        <authorList>
            <person name="Grover C.E."/>
            <person name="Arick M.A. 2nd"/>
            <person name="Thrash A."/>
            <person name="Conover J.L."/>
            <person name="Sanders W.S."/>
            <person name="Peterson D.G."/>
            <person name="Frelichowski J.E."/>
            <person name="Scheffler J.A."/>
            <person name="Scheffler B.E."/>
            <person name="Wendel J.F."/>
        </authorList>
    </citation>
    <scope>NUCLEOTIDE SEQUENCE [LARGE SCALE GENOMIC DNA]</scope>
    <source>
        <strain evidence="2">185</strain>
        <tissue evidence="2">Leaf</tissue>
    </source>
</reference>
<dbReference type="AlphaFoldDB" id="A0A7J8YTS7"/>
<gene>
    <name evidence="2" type="ORF">Goari_022817</name>
</gene>
<dbReference type="InterPro" id="IPR044730">
    <property type="entry name" value="RNase_H-like_dom_plant"/>
</dbReference>
<accession>A0A7J8YTS7</accession>
<dbReference type="CDD" id="cd06222">
    <property type="entry name" value="RNase_H_like"/>
    <property type="match status" value="1"/>
</dbReference>
<proteinExistence type="predicted"/>
<dbReference type="InterPro" id="IPR002156">
    <property type="entry name" value="RNaseH_domain"/>
</dbReference>
<sequence>MNNPSSNSSNISDDTWVFLSTDGAVARDSGYVATGGVARDHDGNWRVGFTCFLGVCSPFEAKVWGILDGILILLNKGYKRVINLTDNLEVVQILSDLHLKDSGIIVLRRTQCIMRAEGMWKIQHIPRNRNLVADRLAKLSLNWKSSLQIFNEAPKEIIDLL</sequence>
<comment type="caution">
    <text evidence="2">The sequence shown here is derived from an EMBL/GenBank/DDBJ whole genome shotgun (WGS) entry which is preliminary data.</text>
</comment>
<dbReference type="Gene3D" id="3.30.420.10">
    <property type="entry name" value="Ribonuclease H-like superfamily/Ribonuclease H"/>
    <property type="match status" value="1"/>
</dbReference>
<name>A0A7J8YTS7_GOSAI</name>
<evidence type="ECO:0000313" key="2">
    <source>
        <dbReference type="EMBL" id="MBA0702429.1"/>
    </source>
</evidence>
<evidence type="ECO:0000259" key="1">
    <source>
        <dbReference type="Pfam" id="PF13456"/>
    </source>
</evidence>
<evidence type="ECO:0000313" key="3">
    <source>
        <dbReference type="Proteomes" id="UP000593577"/>
    </source>
</evidence>
<keyword evidence="3" id="KW-1185">Reference proteome</keyword>
<dbReference type="PANTHER" id="PTHR47723:SF13">
    <property type="entry name" value="PUTATIVE-RELATED"/>
    <property type="match status" value="1"/>
</dbReference>
<dbReference type="GO" id="GO:0003676">
    <property type="term" value="F:nucleic acid binding"/>
    <property type="evidence" value="ECO:0007669"/>
    <property type="project" value="InterPro"/>
</dbReference>
<dbReference type="EMBL" id="JABFAA010351426">
    <property type="protein sequence ID" value="MBA0702429.1"/>
    <property type="molecule type" value="Genomic_DNA"/>
</dbReference>
<protein>
    <recommendedName>
        <fullName evidence="1">RNase H type-1 domain-containing protein</fullName>
    </recommendedName>
</protein>